<organism evidence="2 3">
    <name type="scientific">Triticum urartu</name>
    <name type="common">Red wild einkorn</name>
    <name type="synonym">Crithodium urartu</name>
    <dbReference type="NCBI Taxonomy" id="4572"/>
    <lineage>
        <taxon>Eukaryota</taxon>
        <taxon>Viridiplantae</taxon>
        <taxon>Streptophyta</taxon>
        <taxon>Embryophyta</taxon>
        <taxon>Tracheophyta</taxon>
        <taxon>Spermatophyta</taxon>
        <taxon>Magnoliopsida</taxon>
        <taxon>Liliopsida</taxon>
        <taxon>Poales</taxon>
        <taxon>Poaceae</taxon>
        <taxon>BOP clade</taxon>
        <taxon>Pooideae</taxon>
        <taxon>Triticodae</taxon>
        <taxon>Triticeae</taxon>
        <taxon>Triticinae</taxon>
        <taxon>Triticum</taxon>
    </lineage>
</organism>
<feature type="region of interest" description="Disordered" evidence="1">
    <location>
        <begin position="1"/>
        <end position="57"/>
    </location>
</feature>
<dbReference type="Proteomes" id="UP000015106">
    <property type="component" value="Chromosome 5"/>
</dbReference>
<dbReference type="EnsemblPlants" id="TuG1812G0500003458.01.T01">
    <property type="protein sequence ID" value="TuG1812G0500003458.01.T01"/>
    <property type="gene ID" value="TuG1812G0500003458.01"/>
</dbReference>
<sequence length="57" mass="6281">MYLPRLGVQTSMDSNPPSPGRWHQGPHLSDLPSPKSPRRSSMRRGNQASRRSPSPSG</sequence>
<name>A0A8R7UHY0_TRIUA</name>
<reference evidence="2" key="3">
    <citation type="submission" date="2022-06" db="UniProtKB">
        <authorList>
            <consortium name="EnsemblPlants"/>
        </authorList>
    </citation>
    <scope>IDENTIFICATION</scope>
</reference>
<dbReference type="Gramene" id="TuG1812G0500003458.01.T01">
    <property type="protein sequence ID" value="TuG1812G0500003458.01.T01"/>
    <property type="gene ID" value="TuG1812G0500003458.01"/>
</dbReference>
<reference evidence="3" key="1">
    <citation type="journal article" date="2013" name="Nature">
        <title>Draft genome of the wheat A-genome progenitor Triticum urartu.</title>
        <authorList>
            <person name="Ling H.Q."/>
            <person name="Zhao S."/>
            <person name="Liu D."/>
            <person name="Wang J."/>
            <person name="Sun H."/>
            <person name="Zhang C."/>
            <person name="Fan H."/>
            <person name="Li D."/>
            <person name="Dong L."/>
            <person name="Tao Y."/>
            <person name="Gao C."/>
            <person name="Wu H."/>
            <person name="Li Y."/>
            <person name="Cui Y."/>
            <person name="Guo X."/>
            <person name="Zheng S."/>
            <person name="Wang B."/>
            <person name="Yu K."/>
            <person name="Liang Q."/>
            <person name="Yang W."/>
            <person name="Lou X."/>
            <person name="Chen J."/>
            <person name="Feng M."/>
            <person name="Jian J."/>
            <person name="Zhang X."/>
            <person name="Luo G."/>
            <person name="Jiang Y."/>
            <person name="Liu J."/>
            <person name="Wang Z."/>
            <person name="Sha Y."/>
            <person name="Zhang B."/>
            <person name="Wu H."/>
            <person name="Tang D."/>
            <person name="Shen Q."/>
            <person name="Xue P."/>
            <person name="Zou S."/>
            <person name="Wang X."/>
            <person name="Liu X."/>
            <person name="Wang F."/>
            <person name="Yang Y."/>
            <person name="An X."/>
            <person name="Dong Z."/>
            <person name="Zhang K."/>
            <person name="Zhang X."/>
            <person name="Luo M.C."/>
            <person name="Dvorak J."/>
            <person name="Tong Y."/>
            <person name="Wang J."/>
            <person name="Yang H."/>
            <person name="Li Z."/>
            <person name="Wang D."/>
            <person name="Zhang A."/>
            <person name="Wang J."/>
        </authorList>
    </citation>
    <scope>NUCLEOTIDE SEQUENCE</scope>
    <source>
        <strain evidence="3">cv. G1812</strain>
    </source>
</reference>
<dbReference type="AlphaFoldDB" id="A0A8R7UHY0"/>
<evidence type="ECO:0000313" key="2">
    <source>
        <dbReference type="EnsemblPlants" id="TuG1812G0500003458.01.T01"/>
    </source>
</evidence>
<protein>
    <submittedName>
        <fullName evidence="2">Uncharacterized protein</fullName>
    </submittedName>
</protein>
<evidence type="ECO:0000256" key="1">
    <source>
        <dbReference type="SAM" id="MobiDB-lite"/>
    </source>
</evidence>
<feature type="compositionally biased region" description="Polar residues" evidence="1">
    <location>
        <begin position="46"/>
        <end position="57"/>
    </location>
</feature>
<evidence type="ECO:0000313" key="3">
    <source>
        <dbReference type="Proteomes" id="UP000015106"/>
    </source>
</evidence>
<reference evidence="2" key="2">
    <citation type="submission" date="2018-03" db="EMBL/GenBank/DDBJ databases">
        <title>The Triticum urartu genome reveals the dynamic nature of wheat genome evolution.</title>
        <authorList>
            <person name="Ling H."/>
            <person name="Ma B."/>
            <person name="Shi X."/>
            <person name="Liu H."/>
            <person name="Dong L."/>
            <person name="Sun H."/>
            <person name="Cao Y."/>
            <person name="Gao Q."/>
            <person name="Zheng S."/>
            <person name="Li Y."/>
            <person name="Yu Y."/>
            <person name="Du H."/>
            <person name="Qi M."/>
            <person name="Li Y."/>
            <person name="Yu H."/>
            <person name="Cui Y."/>
            <person name="Wang N."/>
            <person name="Chen C."/>
            <person name="Wu H."/>
            <person name="Zhao Y."/>
            <person name="Zhang J."/>
            <person name="Li Y."/>
            <person name="Zhou W."/>
            <person name="Zhang B."/>
            <person name="Hu W."/>
            <person name="Eijk M."/>
            <person name="Tang J."/>
            <person name="Witsenboer H."/>
            <person name="Zhao S."/>
            <person name="Li Z."/>
            <person name="Zhang A."/>
            <person name="Wang D."/>
            <person name="Liang C."/>
        </authorList>
    </citation>
    <scope>NUCLEOTIDE SEQUENCE [LARGE SCALE GENOMIC DNA]</scope>
    <source>
        <strain evidence="2">cv. G1812</strain>
    </source>
</reference>
<keyword evidence="3" id="KW-1185">Reference proteome</keyword>
<accession>A0A8R7UHY0</accession>
<proteinExistence type="predicted"/>